<sequence>MARPAACSHGAPLGLTVVLVHAERLVQPRGREPPGTCTTRAASTTAR</sequence>
<name>A0ABT5BAT7_9BACT</name>
<evidence type="ECO:0000313" key="3">
    <source>
        <dbReference type="Proteomes" id="UP001217838"/>
    </source>
</evidence>
<protein>
    <submittedName>
        <fullName evidence="2">Uncharacterized protein</fullName>
    </submittedName>
</protein>
<dbReference type="Proteomes" id="UP001217838">
    <property type="component" value="Unassembled WGS sequence"/>
</dbReference>
<evidence type="ECO:0000313" key="2">
    <source>
        <dbReference type="EMBL" id="MDC0670132.1"/>
    </source>
</evidence>
<keyword evidence="3" id="KW-1185">Reference proteome</keyword>
<evidence type="ECO:0000256" key="1">
    <source>
        <dbReference type="SAM" id="MobiDB-lite"/>
    </source>
</evidence>
<proteinExistence type="predicted"/>
<dbReference type="EMBL" id="JAQNDN010000010">
    <property type="protein sequence ID" value="MDC0670132.1"/>
    <property type="molecule type" value="Genomic_DNA"/>
</dbReference>
<organism evidence="2 3">
    <name type="scientific">Nannocystis radixulma</name>
    <dbReference type="NCBI Taxonomy" id="2995305"/>
    <lineage>
        <taxon>Bacteria</taxon>
        <taxon>Pseudomonadati</taxon>
        <taxon>Myxococcota</taxon>
        <taxon>Polyangia</taxon>
        <taxon>Nannocystales</taxon>
        <taxon>Nannocystaceae</taxon>
        <taxon>Nannocystis</taxon>
    </lineage>
</organism>
<feature type="compositionally biased region" description="Low complexity" evidence="1">
    <location>
        <begin position="36"/>
        <end position="47"/>
    </location>
</feature>
<accession>A0ABT5BAT7</accession>
<gene>
    <name evidence="2" type="ORF">POL58_20430</name>
</gene>
<feature type="region of interest" description="Disordered" evidence="1">
    <location>
        <begin position="26"/>
        <end position="47"/>
    </location>
</feature>
<reference evidence="2 3" key="1">
    <citation type="submission" date="2022-11" db="EMBL/GenBank/DDBJ databases">
        <title>Minimal conservation of predation-associated metabolite biosynthetic gene clusters underscores biosynthetic potential of Myxococcota including descriptions for ten novel species: Archangium lansinium sp. nov., Myxococcus landrumus sp. nov., Nannocystis bai.</title>
        <authorList>
            <person name="Ahearne A."/>
            <person name="Stevens C."/>
            <person name="Dowd S."/>
        </authorList>
    </citation>
    <scope>NUCLEOTIDE SEQUENCE [LARGE SCALE GENOMIC DNA]</scope>
    <source>
        <strain evidence="2 3">NCELM</strain>
    </source>
</reference>
<comment type="caution">
    <text evidence="2">The sequence shown here is derived from an EMBL/GenBank/DDBJ whole genome shotgun (WGS) entry which is preliminary data.</text>
</comment>
<dbReference type="RefSeq" id="WP_271999947.1">
    <property type="nucleotide sequence ID" value="NZ_JAQNDN010000010.1"/>
</dbReference>